<feature type="compositionally biased region" description="Basic and acidic residues" evidence="1">
    <location>
        <begin position="47"/>
        <end position="65"/>
    </location>
</feature>
<feature type="region of interest" description="Disordered" evidence="1">
    <location>
        <begin position="34"/>
        <end position="83"/>
    </location>
</feature>
<evidence type="ECO:0000256" key="1">
    <source>
        <dbReference type="SAM" id="MobiDB-lite"/>
    </source>
</evidence>
<dbReference type="EMBL" id="SZYD01000001">
    <property type="protein sequence ID" value="KAD7476932.1"/>
    <property type="molecule type" value="Genomic_DNA"/>
</dbReference>
<evidence type="ECO:0000313" key="2">
    <source>
        <dbReference type="EMBL" id="KAD7476932.1"/>
    </source>
</evidence>
<reference evidence="2 3" key="1">
    <citation type="submission" date="2019-05" db="EMBL/GenBank/DDBJ databases">
        <title>Mikania micrantha, genome provides insights into the molecular mechanism of rapid growth.</title>
        <authorList>
            <person name="Liu B."/>
        </authorList>
    </citation>
    <scope>NUCLEOTIDE SEQUENCE [LARGE SCALE GENOMIC DNA]</scope>
    <source>
        <strain evidence="2">NLD-2019</strain>
        <tissue evidence="2">Leaf</tissue>
    </source>
</reference>
<gene>
    <name evidence="2" type="ORF">E3N88_00068</name>
</gene>
<evidence type="ECO:0000313" key="3">
    <source>
        <dbReference type="Proteomes" id="UP000326396"/>
    </source>
</evidence>
<dbReference type="Proteomes" id="UP000326396">
    <property type="component" value="Linkage Group LG1"/>
</dbReference>
<comment type="caution">
    <text evidence="2">The sequence shown here is derived from an EMBL/GenBank/DDBJ whole genome shotgun (WGS) entry which is preliminary data.</text>
</comment>
<protein>
    <submittedName>
        <fullName evidence="2">Uncharacterized protein</fullName>
    </submittedName>
</protein>
<dbReference type="AlphaFoldDB" id="A0A5N6PXH7"/>
<organism evidence="2 3">
    <name type="scientific">Mikania micrantha</name>
    <name type="common">bitter vine</name>
    <dbReference type="NCBI Taxonomy" id="192012"/>
    <lineage>
        <taxon>Eukaryota</taxon>
        <taxon>Viridiplantae</taxon>
        <taxon>Streptophyta</taxon>
        <taxon>Embryophyta</taxon>
        <taxon>Tracheophyta</taxon>
        <taxon>Spermatophyta</taxon>
        <taxon>Magnoliopsida</taxon>
        <taxon>eudicotyledons</taxon>
        <taxon>Gunneridae</taxon>
        <taxon>Pentapetalae</taxon>
        <taxon>asterids</taxon>
        <taxon>campanulids</taxon>
        <taxon>Asterales</taxon>
        <taxon>Asteraceae</taxon>
        <taxon>Asteroideae</taxon>
        <taxon>Heliantheae alliance</taxon>
        <taxon>Eupatorieae</taxon>
        <taxon>Mikania</taxon>
    </lineage>
</organism>
<sequence>MVLKISIQKGKTSAVCGPHLQTSFAEEVDQTSARRAFGGGHLRKRRPEKEPAVEEPGAKERKAPTLDRTFVDQTPPVDRALTSMEPSIGGCLRWSREATATAVEYGGDGYGGGVWRRRRARGGGVRPMAMVV</sequence>
<name>A0A5N6PXH7_9ASTR</name>
<keyword evidence="3" id="KW-1185">Reference proteome</keyword>
<accession>A0A5N6PXH7</accession>
<proteinExistence type="predicted"/>